<reference evidence="3" key="1">
    <citation type="submission" date="2019-05" db="EMBL/GenBank/DDBJ databases">
        <title>Isolation, diversity and antifungal activity of Actinobacteria from wheat.</title>
        <authorList>
            <person name="Yu B."/>
        </authorList>
    </citation>
    <scope>NUCLEOTIDE SEQUENCE [LARGE SCALE GENOMIC DNA]</scope>
    <source>
        <strain evidence="3">NEAU-HEGS1-5</strain>
    </source>
</reference>
<dbReference type="PANTHER" id="PTHR35526">
    <property type="entry name" value="ANTI-SIGMA-F FACTOR RSBW-RELATED"/>
    <property type="match status" value="1"/>
</dbReference>
<dbReference type="SUPFAM" id="SSF55874">
    <property type="entry name" value="ATPase domain of HSP90 chaperone/DNA topoisomerase II/histidine kinase"/>
    <property type="match status" value="1"/>
</dbReference>
<sequence>MAQAVPENTCQVRMGGKWCSSSGEAEGWWRTVAGSLLSLEFDRSSVTRVRHLVMVSAQEAGLEGIVLEDFVLAVHEAVANAIRYGSPPRGIAMWSEAGSLVCEITDKGPGIPAEVLEREEPATKFDFGGRGLWLMNRLADLAVRTGADGTTIRLCVTLP</sequence>
<organism evidence="3 4">
    <name type="scientific">Microbispora triticiradicis</name>
    <dbReference type="NCBI Taxonomy" id="2200763"/>
    <lineage>
        <taxon>Bacteria</taxon>
        <taxon>Bacillati</taxon>
        <taxon>Actinomycetota</taxon>
        <taxon>Actinomycetes</taxon>
        <taxon>Streptosporangiales</taxon>
        <taxon>Streptosporangiaceae</taxon>
        <taxon>Microbispora</taxon>
    </lineage>
</organism>
<dbReference type="Gene3D" id="3.30.565.10">
    <property type="entry name" value="Histidine kinase-like ATPase, C-terminal domain"/>
    <property type="match status" value="1"/>
</dbReference>
<name>A0A5R8ZL90_9ACTN</name>
<dbReference type="InterPro" id="IPR003594">
    <property type="entry name" value="HATPase_dom"/>
</dbReference>
<evidence type="ECO:0000259" key="2">
    <source>
        <dbReference type="Pfam" id="PF13581"/>
    </source>
</evidence>
<dbReference type="EMBL" id="VANP01000001">
    <property type="protein sequence ID" value="TLP66562.1"/>
    <property type="molecule type" value="Genomic_DNA"/>
</dbReference>
<dbReference type="CDD" id="cd16936">
    <property type="entry name" value="HATPase_RsbW-like"/>
    <property type="match status" value="1"/>
</dbReference>
<evidence type="ECO:0000256" key="1">
    <source>
        <dbReference type="ARBA" id="ARBA00022527"/>
    </source>
</evidence>
<keyword evidence="1" id="KW-0723">Serine/threonine-protein kinase</keyword>
<comment type="caution">
    <text evidence="3">The sequence shown here is derived from an EMBL/GenBank/DDBJ whole genome shotgun (WGS) entry which is preliminary data.</text>
</comment>
<keyword evidence="1" id="KW-0808">Transferase</keyword>
<proteinExistence type="predicted"/>
<keyword evidence="3" id="KW-0547">Nucleotide-binding</keyword>
<evidence type="ECO:0000313" key="3">
    <source>
        <dbReference type="EMBL" id="TLP66562.1"/>
    </source>
</evidence>
<keyword evidence="4" id="KW-1185">Reference proteome</keyword>
<dbReference type="Proteomes" id="UP000309033">
    <property type="component" value="Unassembled WGS sequence"/>
</dbReference>
<evidence type="ECO:0000313" key="4">
    <source>
        <dbReference type="Proteomes" id="UP000309033"/>
    </source>
</evidence>
<protein>
    <submittedName>
        <fullName evidence="3">ATP-binding protein</fullName>
    </submittedName>
</protein>
<dbReference type="InterPro" id="IPR036890">
    <property type="entry name" value="HATPase_C_sf"/>
</dbReference>
<keyword evidence="3" id="KW-0067">ATP-binding</keyword>
<dbReference type="GO" id="GO:0004674">
    <property type="term" value="F:protein serine/threonine kinase activity"/>
    <property type="evidence" value="ECO:0007669"/>
    <property type="project" value="UniProtKB-KW"/>
</dbReference>
<gene>
    <name evidence="3" type="ORF">FED44_03640</name>
</gene>
<dbReference type="GO" id="GO:0005524">
    <property type="term" value="F:ATP binding"/>
    <property type="evidence" value="ECO:0007669"/>
    <property type="project" value="UniProtKB-KW"/>
</dbReference>
<keyword evidence="1" id="KW-0418">Kinase</keyword>
<dbReference type="InterPro" id="IPR050267">
    <property type="entry name" value="Anti-sigma-factor_SerPK"/>
</dbReference>
<accession>A0A5R8ZL90</accession>
<dbReference type="OrthoDB" id="4350801at2"/>
<dbReference type="Pfam" id="PF13581">
    <property type="entry name" value="HATPase_c_2"/>
    <property type="match status" value="1"/>
</dbReference>
<dbReference type="AlphaFoldDB" id="A0A5R8ZL90"/>
<dbReference type="PANTHER" id="PTHR35526:SF3">
    <property type="entry name" value="ANTI-SIGMA-F FACTOR RSBW"/>
    <property type="match status" value="1"/>
</dbReference>
<feature type="domain" description="Histidine kinase/HSP90-like ATPase" evidence="2">
    <location>
        <begin position="43"/>
        <end position="155"/>
    </location>
</feature>